<feature type="domain" description="Cthe-2314-like HEPN" evidence="1">
    <location>
        <begin position="59"/>
        <end position="247"/>
    </location>
</feature>
<organism evidence="2 3">
    <name type="scientific">Priestia veravalensis</name>
    <dbReference type="NCBI Taxonomy" id="1414648"/>
    <lineage>
        <taxon>Bacteria</taxon>
        <taxon>Bacillati</taxon>
        <taxon>Bacillota</taxon>
        <taxon>Bacilli</taxon>
        <taxon>Bacillales</taxon>
        <taxon>Bacillaceae</taxon>
        <taxon>Priestia</taxon>
    </lineage>
</organism>
<dbReference type="Pfam" id="PF18730">
    <property type="entry name" value="HEPN_Cthe2314"/>
    <property type="match status" value="1"/>
</dbReference>
<dbReference type="AlphaFoldDB" id="A0A0V8JH59"/>
<keyword evidence="3" id="KW-1185">Reference proteome</keyword>
<dbReference type="InterPro" id="IPR041394">
    <property type="entry name" value="HEPN_Cthe2314"/>
</dbReference>
<comment type="caution">
    <text evidence="2">The sequence shown here is derived from an EMBL/GenBank/DDBJ whole genome shotgun (WGS) entry which is preliminary data.</text>
</comment>
<evidence type="ECO:0000259" key="1">
    <source>
        <dbReference type="Pfam" id="PF18730"/>
    </source>
</evidence>
<accession>A0A0V8JH59</accession>
<dbReference type="RefSeq" id="WP_062687367.1">
    <property type="nucleotide sequence ID" value="NZ_KQ758711.1"/>
</dbReference>
<proteinExistence type="predicted"/>
<name>A0A0V8JH59_9BACI</name>
<sequence>MAITIELFDSPKGQDIKELIKDNPIKSSIIKEIDFYKNEKPTLETNPPPFVDNLDIQQWVLMLGNRIMELNIPLAYSMYFLEKGIPDDKWWKEGEKQSVEFFPDFDNDNWSNKYSFDFFSDIFFYKVFTVFETIGHLLFKKFDLEPQGRQKISFNTAISNLKGKHEGLYTDLLDIKQSDKFKKASIFRNDSTHNFPPYRIGNGFKVFENSMSVGIGNYTPSKEVKKIMIGALECIDETLKSLHKHLKKK</sequence>
<protein>
    <recommendedName>
        <fullName evidence="1">Cthe-2314-like HEPN domain-containing protein</fullName>
    </recommendedName>
</protein>
<evidence type="ECO:0000313" key="3">
    <source>
        <dbReference type="Proteomes" id="UP000053681"/>
    </source>
</evidence>
<evidence type="ECO:0000313" key="2">
    <source>
        <dbReference type="EMBL" id="KSU86280.1"/>
    </source>
</evidence>
<dbReference type="Proteomes" id="UP000053681">
    <property type="component" value="Unassembled WGS sequence"/>
</dbReference>
<reference evidence="2 3" key="1">
    <citation type="submission" date="2015-11" db="EMBL/GenBank/DDBJ databases">
        <title>Bacillus caseinolyticus sp nov.</title>
        <authorList>
            <person name="Dastager S.G."/>
            <person name="Mawlankar R."/>
        </authorList>
    </citation>
    <scope>NUCLEOTIDE SEQUENCE [LARGE SCALE GENOMIC DNA]</scope>
    <source>
        <strain evidence="2 3">SGD-V-76</strain>
    </source>
</reference>
<dbReference type="EMBL" id="LNQP01000097">
    <property type="protein sequence ID" value="KSU86280.1"/>
    <property type="molecule type" value="Genomic_DNA"/>
</dbReference>
<gene>
    <name evidence="2" type="ORF">AS180_19535</name>
</gene>